<dbReference type="Proteomes" id="UP000780801">
    <property type="component" value="Unassembled WGS sequence"/>
</dbReference>
<feature type="non-terminal residue" evidence="9">
    <location>
        <position position="165"/>
    </location>
</feature>
<evidence type="ECO:0000256" key="5">
    <source>
        <dbReference type="ARBA" id="ARBA00023849"/>
    </source>
</evidence>
<evidence type="ECO:0000256" key="1">
    <source>
        <dbReference type="ARBA" id="ARBA00004496"/>
    </source>
</evidence>
<dbReference type="PANTHER" id="PTHR28630">
    <property type="match status" value="1"/>
</dbReference>
<dbReference type="GO" id="GO:0005737">
    <property type="term" value="C:cytoplasm"/>
    <property type="evidence" value="ECO:0007669"/>
    <property type="project" value="UniProtKB-SubCell"/>
</dbReference>
<organism evidence="9 10">
    <name type="scientific">Lunasporangiospora selenospora</name>
    <dbReference type="NCBI Taxonomy" id="979761"/>
    <lineage>
        <taxon>Eukaryota</taxon>
        <taxon>Fungi</taxon>
        <taxon>Fungi incertae sedis</taxon>
        <taxon>Mucoromycota</taxon>
        <taxon>Mortierellomycotina</taxon>
        <taxon>Mortierellomycetes</taxon>
        <taxon>Mortierellales</taxon>
        <taxon>Mortierellaceae</taxon>
        <taxon>Lunasporangiospora</taxon>
    </lineage>
</organism>
<comment type="similarity">
    <text evidence="4">Belongs to the peroxiredoxin-like PRXL2 family. PRXL2A subfamily.</text>
</comment>
<comment type="caution">
    <text evidence="9">The sequence shown here is derived from an EMBL/GenBank/DDBJ whole genome shotgun (WGS) entry which is preliminary data.</text>
</comment>
<evidence type="ECO:0000256" key="6">
    <source>
        <dbReference type="ARBA" id="ARBA00032058"/>
    </source>
</evidence>
<accession>A0A9P6K9K0</accession>
<evidence type="ECO:0000256" key="2">
    <source>
        <dbReference type="ARBA" id="ARBA00022490"/>
    </source>
</evidence>
<dbReference type="InterPro" id="IPR032801">
    <property type="entry name" value="PXL2A/B/C"/>
</dbReference>
<gene>
    <name evidence="9" type="ORF">BGW38_008469</name>
</gene>
<dbReference type="Pfam" id="PF13911">
    <property type="entry name" value="AhpC-TSA_2"/>
    <property type="match status" value="1"/>
</dbReference>
<dbReference type="PANTHER" id="PTHR28630:SF31">
    <property type="entry name" value="PEROXIREDOXIN-LIKE 2A"/>
    <property type="match status" value="1"/>
</dbReference>
<dbReference type="OrthoDB" id="40334at2759"/>
<feature type="region of interest" description="Disordered" evidence="8">
    <location>
        <begin position="135"/>
        <end position="165"/>
    </location>
</feature>
<protein>
    <recommendedName>
        <fullName evidence="5">Peroxiredoxin-like 2A</fullName>
    </recommendedName>
    <alternativeName>
        <fullName evidence="7">Peroxiredoxin-like 2 activated in M-CSF stimulated monocytes</fullName>
    </alternativeName>
    <alternativeName>
        <fullName evidence="6">Redox-regulatory protein FAM213A</fullName>
    </alternativeName>
</protein>
<name>A0A9P6K9K0_9FUNG</name>
<keyword evidence="2" id="KW-0963">Cytoplasm</keyword>
<keyword evidence="10" id="KW-1185">Reference proteome</keyword>
<keyword evidence="3" id="KW-0676">Redox-active center</keyword>
<evidence type="ECO:0000256" key="8">
    <source>
        <dbReference type="SAM" id="MobiDB-lite"/>
    </source>
</evidence>
<reference evidence="9" key="1">
    <citation type="journal article" date="2020" name="Fungal Divers.">
        <title>Resolving the Mortierellaceae phylogeny through synthesis of multi-gene phylogenetics and phylogenomics.</title>
        <authorList>
            <person name="Vandepol N."/>
            <person name="Liber J."/>
            <person name="Desiro A."/>
            <person name="Na H."/>
            <person name="Kennedy M."/>
            <person name="Barry K."/>
            <person name="Grigoriev I.V."/>
            <person name="Miller A.N."/>
            <person name="O'Donnell K."/>
            <person name="Stajich J.E."/>
            <person name="Bonito G."/>
        </authorList>
    </citation>
    <scope>NUCLEOTIDE SEQUENCE</scope>
    <source>
        <strain evidence="9">KOD1015</strain>
    </source>
</reference>
<dbReference type="AlphaFoldDB" id="A0A9P6K9K0"/>
<sequence>GFRLVTVVHEKLGAETFWRDYWDSGETFFDGTKGFYKALGDGNLRWARLDQVVRPSLWYNVYRNWRSGIRGNLLVGEGRIFGGLYIVQSAQQGPRIAYQFSETVLGNRAPISKVLEVCSDISGVALDETSLQRAKQQEEDAKKTATAQCDGQDSCALPSSSSSKL</sequence>
<evidence type="ECO:0000256" key="7">
    <source>
        <dbReference type="ARBA" id="ARBA00032129"/>
    </source>
</evidence>
<evidence type="ECO:0000313" key="10">
    <source>
        <dbReference type="Proteomes" id="UP000780801"/>
    </source>
</evidence>
<dbReference type="EMBL" id="JAABOA010005844">
    <property type="protein sequence ID" value="KAF9572989.1"/>
    <property type="molecule type" value="Genomic_DNA"/>
</dbReference>
<evidence type="ECO:0000313" key="9">
    <source>
        <dbReference type="EMBL" id="KAF9572989.1"/>
    </source>
</evidence>
<comment type="subcellular location">
    <subcellularLocation>
        <location evidence="1">Cytoplasm</location>
    </subcellularLocation>
</comment>
<proteinExistence type="inferred from homology"/>
<evidence type="ECO:0000256" key="3">
    <source>
        <dbReference type="ARBA" id="ARBA00023284"/>
    </source>
</evidence>
<evidence type="ECO:0000256" key="4">
    <source>
        <dbReference type="ARBA" id="ARBA00023787"/>
    </source>
</evidence>